<dbReference type="Gene3D" id="3.90.1200.10">
    <property type="match status" value="1"/>
</dbReference>
<evidence type="ECO:0000313" key="3">
    <source>
        <dbReference type="Proteomes" id="UP000076881"/>
    </source>
</evidence>
<dbReference type="EMBL" id="AZHF01000011">
    <property type="protein sequence ID" value="OAA69185.1"/>
    <property type="molecule type" value="Genomic_DNA"/>
</dbReference>
<reference evidence="2 3" key="1">
    <citation type="journal article" date="2016" name="Genome Biol. Evol.">
        <title>Divergent and convergent evolution of fungal pathogenicity.</title>
        <authorList>
            <person name="Shang Y."/>
            <person name="Xiao G."/>
            <person name="Zheng P."/>
            <person name="Cen K."/>
            <person name="Zhan S."/>
            <person name="Wang C."/>
        </authorList>
    </citation>
    <scope>NUCLEOTIDE SEQUENCE [LARGE SCALE GENOMIC DNA]</scope>
    <source>
        <strain evidence="2 3">RCEF 1005</strain>
    </source>
</reference>
<dbReference type="SUPFAM" id="SSF56112">
    <property type="entry name" value="Protein kinase-like (PK-like)"/>
    <property type="match status" value="1"/>
</dbReference>
<accession>A0A168ATW5</accession>
<dbReference type="InterPro" id="IPR051678">
    <property type="entry name" value="AGP_Transferase"/>
</dbReference>
<proteinExistence type="predicted"/>
<evidence type="ECO:0000313" key="2">
    <source>
        <dbReference type="EMBL" id="OAA69185.1"/>
    </source>
</evidence>
<dbReference type="OrthoDB" id="25129at2759"/>
<keyword evidence="2" id="KW-0418">Kinase</keyword>
<dbReference type="PANTHER" id="PTHR21310">
    <property type="entry name" value="AMINOGLYCOSIDE PHOSPHOTRANSFERASE-RELATED-RELATED"/>
    <property type="match status" value="1"/>
</dbReference>
<keyword evidence="3" id="KW-1185">Reference proteome</keyword>
<protein>
    <submittedName>
        <fullName evidence="2">Protein kinase-like domain protein</fullName>
    </submittedName>
</protein>
<dbReference type="Proteomes" id="UP000076881">
    <property type="component" value="Unassembled WGS sequence"/>
</dbReference>
<gene>
    <name evidence="2" type="ORF">LEL_10061</name>
</gene>
<organism evidence="2 3">
    <name type="scientific">Akanthomyces lecanii RCEF 1005</name>
    <dbReference type="NCBI Taxonomy" id="1081108"/>
    <lineage>
        <taxon>Eukaryota</taxon>
        <taxon>Fungi</taxon>
        <taxon>Dikarya</taxon>
        <taxon>Ascomycota</taxon>
        <taxon>Pezizomycotina</taxon>
        <taxon>Sordariomycetes</taxon>
        <taxon>Hypocreomycetidae</taxon>
        <taxon>Hypocreales</taxon>
        <taxon>Cordycipitaceae</taxon>
        <taxon>Akanthomyces</taxon>
        <taxon>Cordyceps confragosa</taxon>
    </lineage>
</organism>
<comment type="caution">
    <text evidence="2">The sequence shown here is derived from an EMBL/GenBank/DDBJ whole genome shotgun (WGS) entry which is preliminary data.</text>
</comment>
<dbReference type="InterPro" id="IPR002575">
    <property type="entry name" value="Aminoglycoside_PTrfase"/>
</dbReference>
<name>A0A168ATW5_CORDF</name>
<dbReference type="GO" id="GO:0016301">
    <property type="term" value="F:kinase activity"/>
    <property type="evidence" value="ECO:0007669"/>
    <property type="project" value="UniProtKB-KW"/>
</dbReference>
<dbReference type="Gene3D" id="3.30.200.20">
    <property type="entry name" value="Phosphorylase Kinase, domain 1"/>
    <property type="match status" value="1"/>
</dbReference>
<dbReference type="InterPro" id="IPR011009">
    <property type="entry name" value="Kinase-like_dom_sf"/>
</dbReference>
<feature type="domain" description="Aminoglycoside phosphotransferase" evidence="1">
    <location>
        <begin position="24"/>
        <end position="267"/>
    </location>
</feature>
<dbReference type="STRING" id="1081108.A0A168ATW5"/>
<sequence length="366" mass="39527">MESEAAEAWISGYLACNPEYTSAAPLEGGVSNYVYRLTRADGSSVILKHAEPHAIHDENWAMDTKRVKYEHAALSSISKALLSSAAAREANVEVPSAIAYDADKYNLILSDCGAATKDLHTAFPSLTPAQRVDTGRRLGLWLASLHHCNAIDKATFYADETRDRQGMDQRIDLLSAGLPAGGTPDEKAAFVALLEPFAAAAIQRSSRCVVHGDFWPGNVLVGPPHEKDDAAQDLLAVIDWEGVGLGTGALDVGAMAAEAWLLCHFHRESARASVVEPEDFGMLEAFLGSYLEAAGQVEEAFVEQAVVQFAINLSVGRGGKQLMRPVKGLGCEIVELVMGKKEDDWKRGMLALGWGTEAWRDWFAGQ</sequence>
<dbReference type="Pfam" id="PF01636">
    <property type="entry name" value="APH"/>
    <property type="match status" value="1"/>
</dbReference>
<evidence type="ECO:0000259" key="1">
    <source>
        <dbReference type="Pfam" id="PF01636"/>
    </source>
</evidence>
<dbReference type="AlphaFoldDB" id="A0A168ATW5"/>
<keyword evidence="2" id="KW-0808">Transferase</keyword>